<feature type="transmembrane region" description="Helical" evidence="1">
    <location>
        <begin position="129"/>
        <end position="152"/>
    </location>
</feature>
<gene>
    <name evidence="2" type="ORF">GBB04_01750</name>
</gene>
<feature type="transmembrane region" description="Helical" evidence="1">
    <location>
        <begin position="331"/>
        <end position="350"/>
    </location>
</feature>
<proteinExistence type="predicted"/>
<protein>
    <submittedName>
        <fullName evidence="2">EpsG family protein</fullName>
    </submittedName>
</protein>
<sequence>MVYGVLMLVCCMLCLLMRIPRLRQFRCFGLVMMLTMMTTVSGLRSSNVGTDSPMYARLLRHSGKCLKYNFEAGYCLLNGAIHWSGATYSVLFVLESLLLYSAIGLFIYQYVEERWWGFSCLMIFGMRTFFTALNISRQYIAVALCMLAFMLYERKRWKLALGLVLLAMTFHITSIVVLLLPFVRWWAQSEHFELQSIAAVVVTFLIQFFDCGGIIVWVAGFIPKYRHYQHDSLMNNTGTSIFWVLYTLALSSVYIAYVWRKRLSQSNNVREGVQSECNEPLLLAGALIYVVMVNAFAGVGTLNRMSIFFTMFFIWLLAALLAALSERMQIAVELVILAASFLMCYRQVYIRGNFGVLPYKVFF</sequence>
<keyword evidence="1" id="KW-1133">Transmembrane helix</keyword>
<dbReference type="EMBL" id="WDPD01000001">
    <property type="protein sequence ID" value="KAB7462520.1"/>
    <property type="molecule type" value="Genomic_DNA"/>
</dbReference>
<dbReference type="Pfam" id="PF14897">
    <property type="entry name" value="EpsG"/>
    <property type="match status" value="1"/>
</dbReference>
<dbReference type="RefSeq" id="WP_034522586.1">
    <property type="nucleotide sequence ID" value="NZ_CACRSP010000015.1"/>
</dbReference>
<reference evidence="2 3" key="1">
    <citation type="journal article" date="2019" name="Nat. Med.">
        <title>A library of human gut bacterial isolates paired with longitudinal multiomics data enables mechanistic microbiome research.</title>
        <authorList>
            <person name="Poyet M."/>
            <person name="Groussin M."/>
            <person name="Gibbons S.M."/>
            <person name="Avila-Pacheco J."/>
            <person name="Jiang X."/>
            <person name="Kearney S.M."/>
            <person name="Perrotta A.R."/>
            <person name="Berdy B."/>
            <person name="Zhao S."/>
            <person name="Lieberman T.D."/>
            <person name="Swanson P.K."/>
            <person name="Smith M."/>
            <person name="Roesemann S."/>
            <person name="Alexander J.E."/>
            <person name="Rich S.A."/>
            <person name="Livny J."/>
            <person name="Vlamakis H."/>
            <person name="Clish C."/>
            <person name="Bullock K."/>
            <person name="Deik A."/>
            <person name="Scott J."/>
            <person name="Pierce K.A."/>
            <person name="Xavier R.J."/>
            <person name="Alm E.J."/>
        </authorList>
    </citation>
    <scope>NUCLEOTIDE SEQUENCE [LARGE SCALE GENOMIC DNA]</scope>
    <source>
        <strain evidence="2 3">BIOML-A2</strain>
    </source>
</reference>
<dbReference type="AlphaFoldDB" id="A0A7J5TLK2"/>
<feature type="transmembrane region" description="Helical" evidence="1">
    <location>
        <begin position="197"/>
        <end position="220"/>
    </location>
</feature>
<organism evidence="2 3">
    <name type="scientific">Bifidobacterium dentium</name>
    <dbReference type="NCBI Taxonomy" id="1689"/>
    <lineage>
        <taxon>Bacteria</taxon>
        <taxon>Bacillati</taxon>
        <taxon>Actinomycetota</taxon>
        <taxon>Actinomycetes</taxon>
        <taxon>Bifidobacteriales</taxon>
        <taxon>Bifidobacteriaceae</taxon>
        <taxon>Bifidobacterium</taxon>
    </lineage>
</organism>
<feature type="transmembrane region" description="Helical" evidence="1">
    <location>
        <begin position="280"/>
        <end position="299"/>
    </location>
</feature>
<accession>A0A7J5TLK2</accession>
<evidence type="ECO:0000313" key="2">
    <source>
        <dbReference type="EMBL" id="KAB7462520.1"/>
    </source>
</evidence>
<feature type="transmembrane region" description="Helical" evidence="1">
    <location>
        <begin position="305"/>
        <end position="324"/>
    </location>
</feature>
<dbReference type="Proteomes" id="UP000429211">
    <property type="component" value="Unassembled WGS sequence"/>
</dbReference>
<keyword evidence="1" id="KW-0812">Transmembrane</keyword>
<name>A0A7J5TLK2_9BIFI</name>
<evidence type="ECO:0000256" key="1">
    <source>
        <dbReference type="SAM" id="Phobius"/>
    </source>
</evidence>
<evidence type="ECO:0000313" key="3">
    <source>
        <dbReference type="Proteomes" id="UP000429211"/>
    </source>
</evidence>
<feature type="transmembrane region" description="Helical" evidence="1">
    <location>
        <begin position="164"/>
        <end position="185"/>
    </location>
</feature>
<keyword evidence="1" id="KW-0472">Membrane</keyword>
<feature type="transmembrane region" description="Helical" evidence="1">
    <location>
        <begin position="86"/>
        <end position="108"/>
    </location>
</feature>
<dbReference type="InterPro" id="IPR049458">
    <property type="entry name" value="EpsG-like"/>
</dbReference>
<feature type="transmembrane region" description="Helical" evidence="1">
    <location>
        <begin position="240"/>
        <end position="259"/>
    </location>
</feature>
<comment type="caution">
    <text evidence="2">The sequence shown here is derived from an EMBL/GenBank/DDBJ whole genome shotgun (WGS) entry which is preliminary data.</text>
</comment>